<sequence length="92" mass="10552">MRLFSIGICLLLACSVRALLPYTMTWDPVPDDHEFTVVYLQQPMFSDTVGPLGHLINVYHTALGFYDTQDESIQRLVCIWVIYIHTTSLYAL</sequence>
<organism evidence="2 3">
    <name type="scientific">Kipferlia bialata</name>
    <dbReference type="NCBI Taxonomy" id="797122"/>
    <lineage>
        <taxon>Eukaryota</taxon>
        <taxon>Metamonada</taxon>
        <taxon>Carpediemonas-like organisms</taxon>
        <taxon>Kipferlia</taxon>
    </lineage>
</organism>
<feature type="chain" id="PRO_5039943320" evidence="1">
    <location>
        <begin position="19"/>
        <end position="92"/>
    </location>
</feature>
<comment type="caution">
    <text evidence="2">The sequence shown here is derived from an EMBL/GenBank/DDBJ whole genome shotgun (WGS) entry which is preliminary data.</text>
</comment>
<accession>A0A9K3D9C9</accession>
<protein>
    <submittedName>
        <fullName evidence="2">Uncharacterized protein</fullName>
    </submittedName>
</protein>
<dbReference type="EMBL" id="BDIP01006655">
    <property type="protein sequence ID" value="GIQ90785.1"/>
    <property type="molecule type" value="Genomic_DNA"/>
</dbReference>
<reference evidence="2 3" key="1">
    <citation type="journal article" date="2018" name="PLoS ONE">
        <title>The draft genome of Kipferlia bialata reveals reductive genome evolution in fornicate parasites.</title>
        <authorList>
            <person name="Tanifuji G."/>
            <person name="Takabayashi S."/>
            <person name="Kume K."/>
            <person name="Takagi M."/>
            <person name="Nakayama T."/>
            <person name="Kamikawa R."/>
            <person name="Inagaki Y."/>
            <person name="Hashimoto T."/>
        </authorList>
    </citation>
    <scope>NUCLEOTIDE SEQUENCE [LARGE SCALE GENOMIC DNA]</scope>
    <source>
        <strain evidence="2">NY0173</strain>
    </source>
</reference>
<name>A0A9K3D9C9_9EUKA</name>
<evidence type="ECO:0000256" key="1">
    <source>
        <dbReference type="SAM" id="SignalP"/>
    </source>
</evidence>
<keyword evidence="1" id="KW-0732">Signal</keyword>
<proteinExistence type="predicted"/>
<feature type="signal peptide" evidence="1">
    <location>
        <begin position="1"/>
        <end position="18"/>
    </location>
</feature>
<gene>
    <name evidence="2" type="ORF">KIPB_013708</name>
</gene>
<evidence type="ECO:0000313" key="2">
    <source>
        <dbReference type="EMBL" id="GIQ90785.1"/>
    </source>
</evidence>
<dbReference type="AlphaFoldDB" id="A0A9K3D9C9"/>
<keyword evidence="3" id="KW-1185">Reference proteome</keyword>
<evidence type="ECO:0000313" key="3">
    <source>
        <dbReference type="Proteomes" id="UP000265618"/>
    </source>
</evidence>
<dbReference type="Proteomes" id="UP000265618">
    <property type="component" value="Unassembled WGS sequence"/>
</dbReference>